<feature type="transmembrane region" description="Helical" evidence="7">
    <location>
        <begin position="130"/>
        <end position="152"/>
    </location>
</feature>
<keyword evidence="2" id="KW-1003">Cell membrane</keyword>
<evidence type="ECO:0000256" key="7">
    <source>
        <dbReference type="SAM" id="Phobius"/>
    </source>
</evidence>
<evidence type="ECO:0000256" key="3">
    <source>
        <dbReference type="ARBA" id="ARBA00022692"/>
    </source>
</evidence>
<comment type="subcellular location">
    <subcellularLocation>
        <location evidence="1">Cell membrane</location>
        <topology evidence="1">Multi-pass membrane protein</topology>
    </subcellularLocation>
</comment>
<dbReference type="OrthoDB" id="199599at2759"/>
<reference evidence="9" key="1">
    <citation type="submission" date="2023-04" db="EMBL/GenBank/DDBJ databases">
        <title>Ambrosiozyma monospora NBRC 1965.</title>
        <authorList>
            <person name="Ichikawa N."/>
            <person name="Sato H."/>
            <person name="Tonouchi N."/>
        </authorList>
    </citation>
    <scope>NUCLEOTIDE SEQUENCE</scope>
    <source>
        <strain evidence="9">NBRC 1965</strain>
    </source>
</reference>
<evidence type="ECO:0000256" key="4">
    <source>
        <dbReference type="ARBA" id="ARBA00022989"/>
    </source>
</evidence>
<proteinExistence type="predicted"/>
<dbReference type="InterPro" id="IPR052053">
    <property type="entry name" value="IM_YidH-like"/>
</dbReference>
<keyword evidence="5 7" id="KW-0472">Membrane</keyword>
<dbReference type="PANTHER" id="PTHR34187">
    <property type="entry name" value="FGR18P"/>
    <property type="match status" value="1"/>
</dbReference>
<evidence type="ECO:0000256" key="2">
    <source>
        <dbReference type="ARBA" id="ARBA00022475"/>
    </source>
</evidence>
<feature type="transmembrane region" description="Helical" evidence="7">
    <location>
        <begin position="80"/>
        <end position="100"/>
    </location>
</feature>
<evidence type="ECO:0000313" key="10">
    <source>
        <dbReference type="Proteomes" id="UP001165063"/>
    </source>
</evidence>
<dbReference type="AlphaFoldDB" id="A0A9W6YKH4"/>
<comment type="caution">
    <text evidence="9">The sequence shown here is derived from an EMBL/GenBank/DDBJ whole genome shotgun (WGS) entry which is preliminary data.</text>
</comment>
<keyword evidence="4 7" id="KW-1133">Transmembrane helix</keyword>
<dbReference type="InterPro" id="IPR003807">
    <property type="entry name" value="DUF202"/>
</dbReference>
<keyword evidence="10" id="KW-1185">Reference proteome</keyword>
<evidence type="ECO:0000256" key="5">
    <source>
        <dbReference type="ARBA" id="ARBA00023136"/>
    </source>
</evidence>
<dbReference type="GO" id="GO:0005886">
    <property type="term" value="C:plasma membrane"/>
    <property type="evidence" value="ECO:0007669"/>
    <property type="project" value="UniProtKB-SubCell"/>
</dbReference>
<accession>A0A9W6YKH4</accession>
<keyword evidence="3 7" id="KW-0812">Transmembrane</keyword>
<protein>
    <submittedName>
        <fullName evidence="9">Unnamed protein product</fullName>
    </submittedName>
</protein>
<sequence>MFQQQQQQFKSSHQTESENDEPDSNQEFIPELYQLSVEPPQLGNIHDLDRIPLLSDLAHLVVENKTSEPRDFLMTERTTLAWVKFSTTLLVSSIAIHLSWRLDTTEMSENDGDDLPGGNGGDEMGDKLKFGASLFFVIMSIGCVMLGAYNYFHSIYSFQRERIDTYDVKATFGVLLVIIIILMTVNVIFMVYD</sequence>
<feature type="transmembrane region" description="Helical" evidence="7">
    <location>
        <begin position="172"/>
        <end position="192"/>
    </location>
</feature>
<dbReference type="Proteomes" id="UP001165063">
    <property type="component" value="Unassembled WGS sequence"/>
</dbReference>
<gene>
    <name evidence="9" type="ORF">Amon01_000004400</name>
</gene>
<dbReference type="EMBL" id="BSXU01000020">
    <property type="protein sequence ID" value="GMG18879.1"/>
    <property type="molecule type" value="Genomic_DNA"/>
</dbReference>
<evidence type="ECO:0000259" key="8">
    <source>
        <dbReference type="Pfam" id="PF02656"/>
    </source>
</evidence>
<feature type="region of interest" description="Disordered" evidence="6">
    <location>
        <begin position="1"/>
        <end position="25"/>
    </location>
</feature>
<feature type="domain" description="DUF202" evidence="8">
    <location>
        <begin position="70"/>
        <end position="154"/>
    </location>
</feature>
<evidence type="ECO:0000256" key="6">
    <source>
        <dbReference type="SAM" id="MobiDB-lite"/>
    </source>
</evidence>
<dbReference type="PANTHER" id="PTHR34187:SF2">
    <property type="entry name" value="DUF202 DOMAIN-CONTAINING PROTEIN"/>
    <property type="match status" value="1"/>
</dbReference>
<evidence type="ECO:0000313" key="9">
    <source>
        <dbReference type="EMBL" id="GMG18879.1"/>
    </source>
</evidence>
<name>A0A9W6YKH4_AMBMO</name>
<dbReference type="Pfam" id="PF02656">
    <property type="entry name" value="DUF202"/>
    <property type="match status" value="1"/>
</dbReference>
<organism evidence="9 10">
    <name type="scientific">Ambrosiozyma monospora</name>
    <name type="common">Yeast</name>
    <name type="synonym">Endomycopsis monosporus</name>
    <dbReference type="NCBI Taxonomy" id="43982"/>
    <lineage>
        <taxon>Eukaryota</taxon>
        <taxon>Fungi</taxon>
        <taxon>Dikarya</taxon>
        <taxon>Ascomycota</taxon>
        <taxon>Saccharomycotina</taxon>
        <taxon>Pichiomycetes</taxon>
        <taxon>Pichiales</taxon>
        <taxon>Pichiaceae</taxon>
        <taxon>Ambrosiozyma</taxon>
    </lineage>
</organism>
<evidence type="ECO:0000256" key="1">
    <source>
        <dbReference type="ARBA" id="ARBA00004651"/>
    </source>
</evidence>